<sequence length="147" mass="17634">MENSELRNYLQKSRQERRHLVTLAEEIIKPSYTPQTLESPTKFHSEFPSFNPKRLMKFKEQINQNLQQIFRPQSIRDKHGSMYKSLSKENSVFRIYIGSKKKKDQRLRKSGANSIDYRRKAMIPLLKKSRFNDLLLQPLFRKSKIDF</sequence>
<reference evidence="1 2" key="1">
    <citation type="submission" date="2016-11" db="EMBL/GenBank/DDBJ databases">
        <title>The macronuclear genome of Stentor coeruleus: a giant cell with tiny introns.</title>
        <authorList>
            <person name="Slabodnick M."/>
            <person name="Ruby J.G."/>
            <person name="Reiff S.B."/>
            <person name="Swart E.C."/>
            <person name="Gosai S."/>
            <person name="Prabakaran S."/>
            <person name="Witkowska E."/>
            <person name="Larue G.E."/>
            <person name="Fisher S."/>
            <person name="Freeman R.M."/>
            <person name="Gunawardena J."/>
            <person name="Chu W."/>
            <person name="Stover N.A."/>
            <person name="Gregory B.D."/>
            <person name="Nowacki M."/>
            <person name="Derisi J."/>
            <person name="Roy S.W."/>
            <person name="Marshall W.F."/>
            <person name="Sood P."/>
        </authorList>
    </citation>
    <scope>NUCLEOTIDE SEQUENCE [LARGE SCALE GENOMIC DNA]</scope>
    <source>
        <strain evidence="1">WM001</strain>
    </source>
</reference>
<name>A0A1R2BCG3_9CILI</name>
<dbReference type="EMBL" id="MPUH01000750">
    <property type="protein sequence ID" value="OMJ74462.1"/>
    <property type="molecule type" value="Genomic_DNA"/>
</dbReference>
<protein>
    <submittedName>
        <fullName evidence="1">Uncharacterized protein</fullName>
    </submittedName>
</protein>
<keyword evidence="2" id="KW-1185">Reference proteome</keyword>
<comment type="caution">
    <text evidence="1">The sequence shown here is derived from an EMBL/GenBank/DDBJ whole genome shotgun (WGS) entry which is preliminary data.</text>
</comment>
<evidence type="ECO:0000313" key="1">
    <source>
        <dbReference type="EMBL" id="OMJ74462.1"/>
    </source>
</evidence>
<proteinExistence type="predicted"/>
<organism evidence="1 2">
    <name type="scientific">Stentor coeruleus</name>
    <dbReference type="NCBI Taxonomy" id="5963"/>
    <lineage>
        <taxon>Eukaryota</taxon>
        <taxon>Sar</taxon>
        <taxon>Alveolata</taxon>
        <taxon>Ciliophora</taxon>
        <taxon>Postciliodesmatophora</taxon>
        <taxon>Heterotrichea</taxon>
        <taxon>Heterotrichida</taxon>
        <taxon>Stentoridae</taxon>
        <taxon>Stentor</taxon>
    </lineage>
</organism>
<accession>A0A1R2BCG3</accession>
<dbReference type="Proteomes" id="UP000187209">
    <property type="component" value="Unassembled WGS sequence"/>
</dbReference>
<dbReference type="AlphaFoldDB" id="A0A1R2BCG3"/>
<evidence type="ECO:0000313" key="2">
    <source>
        <dbReference type="Proteomes" id="UP000187209"/>
    </source>
</evidence>
<gene>
    <name evidence="1" type="ORF">SteCoe_26616</name>
</gene>